<proteinExistence type="predicted"/>
<sequence>MISIFGFYTYKGYANNHPKTTAKFGEFSQHSATFSREIGIYTNTAYARTTLLVLNAENEAGEAQTLNDDTAGRILQVGQWLLEKAASGEIQEDRDQVIDYLKDDFTTYLDSIDIPTPTTDGTVYLPAWISFKITATGDVVKIWLSDSVFQSQYPKYEYEVVPPVPKDQLDTFFEDLATLKKLVDSRSSEKLTEEINEVRDQFPDTQLWTKTYKAYDYTDDSKYINTDWTVIIYGAAGNNIDNIKEFLQNWILSNSTHGRPDWEIVLPDLFIPTEHIFIPIWNRHSAPEMTNQARIYSPIFDDSLMDTYLKNFADGYGETAEVRKSLQAVPTLWRSIGFLSVGNSRNRDGKLKFYDRWPQYALISTTSIDINRIDDATREFITFTYEMLKLAESLTEDDPVPLGYSRVTRGSNSFLAKSHNDVQYLFLTKEAFLKKMPDEADTPVGG</sequence>
<organismHost>
    <name type="scientific">Escherichia coli</name>
    <dbReference type="NCBI Taxonomy" id="562"/>
</organismHost>
<gene>
    <name evidence="1" type="ORF">Goslar_00248</name>
</gene>
<dbReference type="Proteomes" id="UP000294673">
    <property type="component" value="Segment"/>
</dbReference>
<name>A0A482GKW8_BPGOS</name>
<evidence type="ECO:0000313" key="2">
    <source>
        <dbReference type="Proteomes" id="UP000294673"/>
    </source>
</evidence>
<organism evidence="1 2">
    <name type="scientific">Escherichia phage vB_EcoM_Goslar</name>
    <dbReference type="NCBI Taxonomy" id="2502409"/>
    <lineage>
        <taxon>Viruses</taxon>
        <taxon>Duplodnaviria</taxon>
        <taxon>Heunggongvirae</taxon>
        <taxon>Uroviricota</taxon>
        <taxon>Caudoviricetes</taxon>
        <taxon>Chimalliviridae</taxon>
        <taxon>Goslarvirus</taxon>
        <taxon>Goslarvirus goslar</taxon>
    </lineage>
</organism>
<reference evidence="1 2" key="1">
    <citation type="submission" date="2018-12" db="EMBL/GenBank/DDBJ databases">
        <title>Still something new to discover - new insights into E. coli phage diversity and taxonomy.</title>
        <authorList>
            <person name="Korf I.H.E."/>
            <person name="Adriaennsens E."/>
            <person name="Dreiseikelmann B."/>
            <person name="Kropinski A."/>
            <person name="Nimtz M."/>
            <person name="Meier-Kolthoff J.P."/>
            <person name="Rohde M."/>
            <person name="van Raaij M."/>
            <person name="Wittmann J."/>
        </authorList>
    </citation>
    <scope>NUCLEOTIDE SEQUENCE [LARGE SCALE GENOMIC DNA]</scope>
</reference>
<keyword evidence="2" id="KW-1185">Reference proteome</keyword>
<protein>
    <submittedName>
        <fullName evidence="1">Uncharacterized protein</fullName>
    </submittedName>
</protein>
<dbReference type="EMBL" id="MK327938">
    <property type="protein sequence ID" value="QBO64039.1"/>
    <property type="molecule type" value="Genomic_DNA"/>
</dbReference>
<evidence type="ECO:0000313" key="1">
    <source>
        <dbReference type="EMBL" id="QBO64039.1"/>
    </source>
</evidence>
<accession>A0A482GKW8</accession>